<dbReference type="CDD" id="cd00082">
    <property type="entry name" value="HisKA"/>
    <property type="match status" value="1"/>
</dbReference>
<keyword evidence="10" id="KW-0067">ATP-binding</keyword>
<dbReference type="InterPro" id="IPR036890">
    <property type="entry name" value="HATPase_C_sf"/>
</dbReference>
<feature type="coiled-coil region" evidence="14">
    <location>
        <begin position="123"/>
        <end position="154"/>
    </location>
</feature>
<evidence type="ECO:0000256" key="2">
    <source>
        <dbReference type="ARBA" id="ARBA00004651"/>
    </source>
</evidence>
<comment type="catalytic activity">
    <reaction evidence="1">
        <text>ATP + protein L-histidine = ADP + protein N-phospho-L-histidine.</text>
        <dbReference type="EC" id="2.7.13.3"/>
    </reaction>
</comment>
<keyword evidence="11 15" id="KW-1133">Transmembrane helix</keyword>
<evidence type="ECO:0000313" key="17">
    <source>
        <dbReference type="EMBL" id="MBO8464106.1"/>
    </source>
</evidence>
<evidence type="ECO:0000256" key="3">
    <source>
        <dbReference type="ARBA" id="ARBA00012438"/>
    </source>
</evidence>
<name>A0A9D9I174_9FIRM</name>
<evidence type="ECO:0000313" key="18">
    <source>
        <dbReference type="Proteomes" id="UP000823618"/>
    </source>
</evidence>
<dbReference type="GO" id="GO:0005886">
    <property type="term" value="C:plasma membrane"/>
    <property type="evidence" value="ECO:0007669"/>
    <property type="project" value="UniProtKB-SubCell"/>
</dbReference>
<dbReference type="EMBL" id="JADIML010000263">
    <property type="protein sequence ID" value="MBO8464106.1"/>
    <property type="molecule type" value="Genomic_DNA"/>
</dbReference>
<keyword evidence="13 15" id="KW-0472">Membrane</keyword>
<evidence type="ECO:0000256" key="6">
    <source>
        <dbReference type="ARBA" id="ARBA00022679"/>
    </source>
</evidence>
<dbReference type="Gene3D" id="3.30.565.10">
    <property type="entry name" value="Histidine kinase-like ATPase, C-terminal domain"/>
    <property type="match status" value="1"/>
</dbReference>
<reference evidence="17" key="2">
    <citation type="journal article" date="2021" name="PeerJ">
        <title>Extensive microbial diversity within the chicken gut microbiome revealed by metagenomics and culture.</title>
        <authorList>
            <person name="Gilroy R."/>
            <person name="Ravi A."/>
            <person name="Getino M."/>
            <person name="Pursley I."/>
            <person name="Horton D.L."/>
            <person name="Alikhan N.F."/>
            <person name="Baker D."/>
            <person name="Gharbi K."/>
            <person name="Hall N."/>
            <person name="Watson M."/>
            <person name="Adriaenssens E.M."/>
            <person name="Foster-Nyarko E."/>
            <person name="Jarju S."/>
            <person name="Secka A."/>
            <person name="Antonio M."/>
            <person name="Oren A."/>
            <person name="Chaudhuri R.R."/>
            <person name="La Ragione R."/>
            <person name="Hildebrand F."/>
            <person name="Pallen M.J."/>
        </authorList>
    </citation>
    <scope>NUCLEOTIDE SEQUENCE</scope>
    <source>
        <strain evidence="17">E3-2379</strain>
    </source>
</reference>
<evidence type="ECO:0000256" key="11">
    <source>
        <dbReference type="ARBA" id="ARBA00022989"/>
    </source>
</evidence>
<evidence type="ECO:0000256" key="5">
    <source>
        <dbReference type="ARBA" id="ARBA00022553"/>
    </source>
</evidence>
<organism evidence="17 18">
    <name type="scientific">Candidatus Scybalomonas excrementavium</name>
    <dbReference type="NCBI Taxonomy" id="2840943"/>
    <lineage>
        <taxon>Bacteria</taxon>
        <taxon>Bacillati</taxon>
        <taxon>Bacillota</taxon>
        <taxon>Clostridia</taxon>
        <taxon>Lachnospirales</taxon>
        <taxon>Lachnospiraceae</taxon>
        <taxon>Lachnospiraceae incertae sedis</taxon>
        <taxon>Candidatus Scybalomonas</taxon>
    </lineage>
</organism>
<evidence type="ECO:0000256" key="15">
    <source>
        <dbReference type="SAM" id="Phobius"/>
    </source>
</evidence>
<evidence type="ECO:0000256" key="12">
    <source>
        <dbReference type="ARBA" id="ARBA00023012"/>
    </source>
</evidence>
<feature type="transmembrane region" description="Helical" evidence="15">
    <location>
        <begin position="20"/>
        <end position="45"/>
    </location>
</feature>
<dbReference type="SUPFAM" id="SSF47384">
    <property type="entry name" value="Homodimeric domain of signal transducing histidine kinase"/>
    <property type="match status" value="1"/>
</dbReference>
<gene>
    <name evidence="17" type="ORF">IAC13_09265</name>
</gene>
<dbReference type="SUPFAM" id="SSF55874">
    <property type="entry name" value="ATPase domain of HSP90 chaperone/DNA topoisomerase II/histidine kinase"/>
    <property type="match status" value="1"/>
</dbReference>
<evidence type="ECO:0000256" key="10">
    <source>
        <dbReference type="ARBA" id="ARBA00022840"/>
    </source>
</evidence>
<evidence type="ECO:0000256" key="4">
    <source>
        <dbReference type="ARBA" id="ARBA00022475"/>
    </source>
</evidence>
<dbReference type="InterPro" id="IPR032834">
    <property type="entry name" value="NatK-like_C"/>
</dbReference>
<accession>A0A9D9I174</accession>
<protein>
    <recommendedName>
        <fullName evidence="3">histidine kinase</fullName>
        <ecNumber evidence="3">2.7.13.3</ecNumber>
    </recommendedName>
</protein>
<dbReference type="PANTHER" id="PTHR45528:SF1">
    <property type="entry name" value="SENSOR HISTIDINE KINASE CPXA"/>
    <property type="match status" value="1"/>
</dbReference>
<keyword evidence="7 15" id="KW-0812">Transmembrane</keyword>
<dbReference type="InterPro" id="IPR050398">
    <property type="entry name" value="HssS/ArlS-like"/>
</dbReference>
<feature type="transmembrane region" description="Helical" evidence="15">
    <location>
        <begin position="65"/>
        <end position="86"/>
    </location>
</feature>
<evidence type="ECO:0000256" key="13">
    <source>
        <dbReference type="ARBA" id="ARBA00023136"/>
    </source>
</evidence>
<dbReference type="PROSITE" id="PS50109">
    <property type="entry name" value="HIS_KIN"/>
    <property type="match status" value="1"/>
</dbReference>
<dbReference type="Pfam" id="PF14501">
    <property type="entry name" value="HATPase_c_5"/>
    <property type="match status" value="1"/>
</dbReference>
<keyword evidence="6" id="KW-0808">Transferase</keyword>
<dbReference type="GO" id="GO:0005524">
    <property type="term" value="F:ATP binding"/>
    <property type="evidence" value="ECO:0007669"/>
    <property type="project" value="UniProtKB-KW"/>
</dbReference>
<dbReference type="EC" id="2.7.13.3" evidence="3"/>
<evidence type="ECO:0000256" key="9">
    <source>
        <dbReference type="ARBA" id="ARBA00022777"/>
    </source>
</evidence>
<evidence type="ECO:0000256" key="7">
    <source>
        <dbReference type="ARBA" id="ARBA00022692"/>
    </source>
</evidence>
<dbReference type="GO" id="GO:0000155">
    <property type="term" value="F:phosphorelay sensor kinase activity"/>
    <property type="evidence" value="ECO:0007669"/>
    <property type="project" value="InterPro"/>
</dbReference>
<keyword evidence="8" id="KW-0547">Nucleotide-binding</keyword>
<sequence>MIKENKKIERRKLSEEIIQFILISLMIGIFVSAVLYTTSMSIANVYLDNHNIRLEEMQEVVLSDWVRTICFVAGIVIFISLFLFCFGEKILYLISIIHGVEALQKNEMNFVIALEGNDELTELAQSINYLSKSQRELKEQEDRIREERENLIRSLSHDIRTPLTSILAYSEYIKDKEEVSQEEIKSYIQLMQSKAEQIKMLTDQLLNTKNEEYEVLENGKLFIEQMAMEWKSLLEDQFECRMDYEQCDDFRTLCSAQELYRIFDNLSSNIEKYAQPQEVVELKIKTEDGKLVIIQRNHVRTTISAAVESHNIGLKNVKQIAEKYGGEIEVTCAQGMFEIQISILIGV</sequence>
<feature type="domain" description="Histidine kinase" evidence="16">
    <location>
        <begin position="154"/>
        <end position="347"/>
    </location>
</feature>
<keyword evidence="5" id="KW-0597">Phosphoprotein</keyword>
<dbReference type="InterPro" id="IPR036097">
    <property type="entry name" value="HisK_dim/P_sf"/>
</dbReference>
<proteinExistence type="predicted"/>
<reference evidence="17" key="1">
    <citation type="submission" date="2020-10" db="EMBL/GenBank/DDBJ databases">
        <authorList>
            <person name="Gilroy R."/>
        </authorList>
    </citation>
    <scope>NUCLEOTIDE SEQUENCE</scope>
    <source>
        <strain evidence="17">E3-2379</strain>
    </source>
</reference>
<evidence type="ECO:0000259" key="16">
    <source>
        <dbReference type="PROSITE" id="PS50109"/>
    </source>
</evidence>
<dbReference type="SMART" id="SM00388">
    <property type="entry name" value="HisKA"/>
    <property type="match status" value="1"/>
</dbReference>
<dbReference type="Gene3D" id="1.10.287.130">
    <property type="match status" value="1"/>
</dbReference>
<keyword evidence="14" id="KW-0175">Coiled coil</keyword>
<dbReference type="InterPro" id="IPR003661">
    <property type="entry name" value="HisK_dim/P_dom"/>
</dbReference>
<comment type="subcellular location">
    <subcellularLocation>
        <location evidence="2">Cell membrane</location>
        <topology evidence="2">Multi-pass membrane protein</topology>
    </subcellularLocation>
</comment>
<evidence type="ECO:0000256" key="14">
    <source>
        <dbReference type="SAM" id="Coils"/>
    </source>
</evidence>
<evidence type="ECO:0000256" key="1">
    <source>
        <dbReference type="ARBA" id="ARBA00000085"/>
    </source>
</evidence>
<keyword evidence="12" id="KW-0902">Two-component regulatory system</keyword>
<keyword evidence="9 17" id="KW-0418">Kinase</keyword>
<comment type="caution">
    <text evidence="17">The sequence shown here is derived from an EMBL/GenBank/DDBJ whole genome shotgun (WGS) entry which is preliminary data.</text>
</comment>
<dbReference type="AlphaFoldDB" id="A0A9D9I174"/>
<dbReference type="Pfam" id="PF00512">
    <property type="entry name" value="HisKA"/>
    <property type="match status" value="1"/>
</dbReference>
<keyword evidence="4" id="KW-1003">Cell membrane</keyword>
<dbReference type="Proteomes" id="UP000823618">
    <property type="component" value="Unassembled WGS sequence"/>
</dbReference>
<dbReference type="PANTHER" id="PTHR45528">
    <property type="entry name" value="SENSOR HISTIDINE KINASE CPXA"/>
    <property type="match status" value="1"/>
</dbReference>
<dbReference type="InterPro" id="IPR005467">
    <property type="entry name" value="His_kinase_dom"/>
</dbReference>
<evidence type="ECO:0000256" key="8">
    <source>
        <dbReference type="ARBA" id="ARBA00022741"/>
    </source>
</evidence>